<evidence type="ECO:0000313" key="2">
    <source>
        <dbReference type="Proteomes" id="UP001242314"/>
    </source>
</evidence>
<protein>
    <submittedName>
        <fullName evidence="1">YfbU family protein</fullName>
    </submittedName>
</protein>
<keyword evidence="2" id="KW-1185">Reference proteome</keyword>
<proteinExistence type="predicted"/>
<dbReference type="Proteomes" id="UP001242314">
    <property type="component" value="Unassembled WGS sequence"/>
</dbReference>
<sequence length="109" mass="13139">MINSHESIYDFILDLFTLYRRCNDLNVQHSFAKFKGFNVTDENDYVDCVKYIFINERKFQEQKRIRISADNVISQAPMPGKYQRMLSERKRLSQNWEFNIQDAYKILDA</sequence>
<dbReference type="SUPFAM" id="SSF116960">
    <property type="entry name" value="YfbU-like"/>
    <property type="match status" value="1"/>
</dbReference>
<dbReference type="Pfam" id="PF03887">
    <property type="entry name" value="YfbU"/>
    <property type="match status" value="1"/>
</dbReference>
<dbReference type="InterPro" id="IPR005587">
    <property type="entry name" value="UPF0304_YfbU"/>
</dbReference>
<reference evidence="1 2" key="1">
    <citation type="submission" date="2023-04" db="EMBL/GenBank/DDBJ databases">
        <title>Novel Pseudoalteromonas species isolated from Pacific coral.</title>
        <authorList>
            <person name="Videau P."/>
            <person name="Shlafstein M.D."/>
            <person name="Oline D.K."/>
            <person name="Strangman W.K."/>
            <person name="Hahnke R.L."/>
            <person name="Saw J.H."/>
            <person name="Ushijima B."/>
        </authorList>
    </citation>
    <scope>NUCLEOTIDE SEQUENCE [LARGE SCALE GENOMIC DNA]</scope>
    <source>
        <strain evidence="1 2">LMG 14908</strain>
    </source>
</reference>
<dbReference type="InterPro" id="IPR023146">
    <property type="entry name" value="YfbU_alpha-helical_sf"/>
</dbReference>
<gene>
    <name evidence="1" type="ORF">QDH73_11105</name>
</gene>
<name>A0ABT9GFA3_9GAMM</name>
<dbReference type="RefSeq" id="WP_039488789.1">
    <property type="nucleotide sequence ID" value="NZ_JASGWX010000008.1"/>
</dbReference>
<organism evidence="1 2">
    <name type="scientific">Pseudoalteromonas distincta</name>
    <dbReference type="NCBI Taxonomy" id="77608"/>
    <lineage>
        <taxon>Bacteria</taxon>
        <taxon>Pseudomonadati</taxon>
        <taxon>Pseudomonadota</taxon>
        <taxon>Gammaproteobacteria</taxon>
        <taxon>Alteromonadales</taxon>
        <taxon>Pseudoalteromonadaceae</taxon>
        <taxon>Pseudoalteromonas</taxon>
    </lineage>
</organism>
<accession>A0ABT9GFA3</accession>
<dbReference type="Gene3D" id="1.10.3190.10">
    <property type="entry name" value="yfbu gene product, domain 2"/>
    <property type="match status" value="1"/>
</dbReference>
<evidence type="ECO:0000313" key="1">
    <source>
        <dbReference type="EMBL" id="MDP4484560.1"/>
    </source>
</evidence>
<dbReference type="EMBL" id="JASGWX010000008">
    <property type="protein sequence ID" value="MDP4484560.1"/>
    <property type="molecule type" value="Genomic_DNA"/>
</dbReference>
<comment type="caution">
    <text evidence="1">The sequence shown here is derived from an EMBL/GenBank/DDBJ whole genome shotgun (WGS) entry which is preliminary data.</text>
</comment>